<name>A0A0E1W1Y7_BURPE</name>
<reference evidence="2" key="1">
    <citation type="submission" date="2009-05" db="EMBL/GenBank/DDBJ databases">
        <authorList>
            <person name="Harkins D.M."/>
            <person name="DeShazer D."/>
            <person name="Woods D.E."/>
            <person name="Brinkac L.M."/>
            <person name="Brown K.A."/>
            <person name="Hung G.C."/>
            <person name="Tuanyok A."/>
            <person name="Zhang B."/>
            <person name="Nierman W.C."/>
        </authorList>
    </citation>
    <scope>NUCLEOTIDE SEQUENCE [LARGE SCALE GENOMIC DNA]</scope>
    <source>
        <strain evidence="2">1710a</strain>
    </source>
</reference>
<dbReference type="InterPro" id="IPR052339">
    <property type="entry name" value="Fe-S_Maturation_MIP18"/>
</dbReference>
<organism evidence="2">
    <name type="scientific">Burkholderia pseudomallei 1710a</name>
    <dbReference type="NCBI Taxonomy" id="320371"/>
    <lineage>
        <taxon>Bacteria</taxon>
        <taxon>Pseudomonadati</taxon>
        <taxon>Pseudomonadota</taxon>
        <taxon>Betaproteobacteria</taxon>
        <taxon>Burkholderiales</taxon>
        <taxon>Burkholderiaceae</taxon>
        <taxon>Burkholderia</taxon>
        <taxon>pseudomallei group</taxon>
    </lineage>
</organism>
<dbReference type="SUPFAM" id="SSF117916">
    <property type="entry name" value="Fe-S cluster assembly (FSCA) domain-like"/>
    <property type="match status" value="1"/>
</dbReference>
<dbReference type="Proteomes" id="UP000001812">
    <property type="component" value="Chromosome I"/>
</dbReference>
<dbReference type="EMBL" id="CM000832">
    <property type="protein sequence ID" value="EET06321.1"/>
    <property type="molecule type" value="Genomic_DNA"/>
</dbReference>
<dbReference type="Pfam" id="PF01883">
    <property type="entry name" value="FeS_assembly_P"/>
    <property type="match status" value="1"/>
</dbReference>
<protein>
    <recommendedName>
        <fullName evidence="1">MIP18 family-like domain-containing protein</fullName>
    </recommendedName>
</protein>
<dbReference type="Gene3D" id="3.30.300.130">
    <property type="entry name" value="Fe-S cluster assembly (FSCA)"/>
    <property type="match status" value="1"/>
</dbReference>
<dbReference type="RefSeq" id="WP_004196984.1">
    <property type="nucleotide sequence ID" value="NZ_CM000832.1"/>
</dbReference>
<sequence>MSNSSAIRSESETPDERALREALKEVIDPEIGVNIVDLGLVYRIERTEARIVVTMTMTSPACPMAGVVIDDVQATLGELTSDALPVDVDLVWEPPWAPKMMSEAAREQMGWPIA</sequence>
<dbReference type="AlphaFoldDB" id="A0A0E1W1Y7"/>
<proteinExistence type="predicted"/>
<dbReference type="GeneID" id="93060925"/>
<evidence type="ECO:0000259" key="1">
    <source>
        <dbReference type="Pfam" id="PF01883"/>
    </source>
</evidence>
<gene>
    <name evidence="2" type="ORF">BURPS1710A_3238</name>
</gene>
<accession>A0A0E1W1Y7</accession>
<feature type="domain" description="MIP18 family-like" evidence="1">
    <location>
        <begin position="17"/>
        <end position="79"/>
    </location>
</feature>
<dbReference type="PANTHER" id="PTHR42831:SF1">
    <property type="entry name" value="FE-S PROTEIN MATURATION AUXILIARY FACTOR YITW"/>
    <property type="match status" value="1"/>
</dbReference>
<evidence type="ECO:0000313" key="2">
    <source>
        <dbReference type="EMBL" id="EET06321.1"/>
    </source>
</evidence>
<dbReference type="InterPro" id="IPR002744">
    <property type="entry name" value="MIP18-like"/>
</dbReference>
<dbReference type="HOGENOM" id="CLU_091588_2_2_4"/>
<dbReference type="InterPro" id="IPR034904">
    <property type="entry name" value="FSCA_dom_sf"/>
</dbReference>
<dbReference type="PANTHER" id="PTHR42831">
    <property type="entry name" value="FE-S PROTEIN MATURATION AUXILIARY FACTOR YITW"/>
    <property type="match status" value="1"/>
</dbReference>